<feature type="domain" description="Hemerythrin-like" evidence="1">
    <location>
        <begin position="3"/>
        <end position="120"/>
    </location>
</feature>
<organism evidence="2 3">
    <name type="scientific">Marinagarivorans cellulosilyticus</name>
    <dbReference type="NCBI Taxonomy" id="2721545"/>
    <lineage>
        <taxon>Bacteria</taxon>
        <taxon>Pseudomonadati</taxon>
        <taxon>Pseudomonadota</taxon>
        <taxon>Gammaproteobacteria</taxon>
        <taxon>Cellvibrionales</taxon>
        <taxon>Cellvibrionaceae</taxon>
        <taxon>Marinagarivorans</taxon>
    </lineage>
</organism>
<dbReference type="Proteomes" id="UP001320119">
    <property type="component" value="Chromosome"/>
</dbReference>
<dbReference type="EMBL" id="AP023086">
    <property type="protein sequence ID" value="BCD97237.1"/>
    <property type="molecule type" value="Genomic_DNA"/>
</dbReference>
<dbReference type="AlphaFoldDB" id="A0AAN1WGL4"/>
<dbReference type="Gene3D" id="1.20.120.520">
    <property type="entry name" value="nmb1532 protein domain like"/>
    <property type="match status" value="1"/>
</dbReference>
<dbReference type="InterPro" id="IPR012312">
    <property type="entry name" value="Hemerythrin-like"/>
</dbReference>
<evidence type="ECO:0000313" key="2">
    <source>
        <dbReference type="EMBL" id="BCD97237.1"/>
    </source>
</evidence>
<reference evidence="2 3" key="1">
    <citation type="journal article" date="2022" name="IScience">
        <title>An ultrasensitive nanofiber-based assay for enzymatic hydrolysis and deep-sea microbial degradation of cellulose.</title>
        <authorList>
            <person name="Tsudome M."/>
            <person name="Tachioka M."/>
            <person name="Miyazaki M."/>
            <person name="Uchimura K."/>
            <person name="Tsuda M."/>
            <person name="Takaki Y."/>
            <person name="Deguchi S."/>
        </authorList>
    </citation>
    <scope>NUCLEOTIDE SEQUENCE [LARGE SCALE GENOMIC DNA]</scope>
    <source>
        <strain evidence="2 3">GE09</strain>
    </source>
</reference>
<dbReference type="RefSeq" id="WP_236986711.1">
    <property type="nucleotide sequence ID" value="NZ_AP023086.1"/>
</dbReference>
<evidence type="ECO:0000259" key="1">
    <source>
        <dbReference type="Pfam" id="PF01814"/>
    </source>
</evidence>
<dbReference type="PANTHER" id="PTHR35585">
    <property type="entry name" value="HHE DOMAIN PROTEIN (AFU_ORTHOLOGUE AFUA_4G00730)"/>
    <property type="match status" value="1"/>
</dbReference>
<accession>A0AAN1WGL4</accession>
<dbReference type="KEGG" id="marq:MARGE09_P1438"/>
<sequence>MNIFEALRQDHDKQRELADALTQTHGSSDAREQLFCALKSELNAHAIAEERQFYTFLLNHDLTQEKARHGVAEHHEMDELIESLDKTDPTSSSWLVQAKHLAHRIHHHLDEEEHEFFQLAGKIFNEKEKITLAQAYIEERDEAQDSVSYKAVK</sequence>
<dbReference type="PANTHER" id="PTHR35585:SF1">
    <property type="entry name" value="HHE DOMAIN PROTEIN (AFU_ORTHOLOGUE AFUA_4G00730)"/>
    <property type="match status" value="1"/>
</dbReference>
<evidence type="ECO:0000313" key="3">
    <source>
        <dbReference type="Proteomes" id="UP001320119"/>
    </source>
</evidence>
<protein>
    <recommendedName>
        <fullName evidence="1">Hemerythrin-like domain-containing protein</fullName>
    </recommendedName>
</protein>
<gene>
    <name evidence="2" type="ORF">MARGE09_P1438</name>
</gene>
<name>A0AAN1WGL4_9GAMM</name>
<proteinExistence type="predicted"/>
<dbReference type="Pfam" id="PF01814">
    <property type="entry name" value="Hemerythrin"/>
    <property type="match status" value="1"/>
</dbReference>
<keyword evidence="3" id="KW-1185">Reference proteome</keyword>